<dbReference type="PANTHER" id="PTHR42194">
    <property type="entry name" value="UPF0276 PROTEIN HI_1600"/>
    <property type="match status" value="1"/>
</dbReference>
<evidence type="ECO:0000256" key="1">
    <source>
        <dbReference type="HAMAP-Rule" id="MF_00697"/>
    </source>
</evidence>
<evidence type="ECO:0000313" key="3">
    <source>
        <dbReference type="Proteomes" id="UP001017257"/>
    </source>
</evidence>
<evidence type="ECO:0000313" key="2">
    <source>
        <dbReference type="EMBL" id="UVF21516.1"/>
    </source>
</evidence>
<comment type="similarity">
    <text evidence="1">Belongs to the UPF0276 family.</text>
</comment>
<dbReference type="HAMAP" id="MF_00697">
    <property type="entry name" value="UPF0276"/>
    <property type="match status" value="1"/>
</dbReference>
<accession>A0ABY5RZ01</accession>
<dbReference type="Proteomes" id="UP001017257">
    <property type="component" value="Chromosome"/>
</dbReference>
<dbReference type="Pfam" id="PF05114">
    <property type="entry name" value="MbnB_TglH_ChrH"/>
    <property type="match status" value="1"/>
</dbReference>
<gene>
    <name evidence="2" type="ORF">HPT29_010530</name>
</gene>
<proteinExistence type="inferred from homology"/>
<dbReference type="Gene3D" id="3.20.20.150">
    <property type="entry name" value="Divalent-metal-dependent TIM barrel enzymes"/>
    <property type="match status" value="1"/>
</dbReference>
<reference evidence="2" key="1">
    <citation type="submission" date="2022-08" db="EMBL/GenBank/DDBJ databases">
        <title>Microvirga terrae sp. nov., isolated from soil.</title>
        <authorList>
            <person name="Kim K.H."/>
            <person name="Seo Y.L."/>
            <person name="Kim J.M."/>
            <person name="Lee J.K."/>
            <person name="Han D.M."/>
            <person name="Jeon C.O."/>
        </authorList>
    </citation>
    <scope>NUCLEOTIDE SEQUENCE</scope>
    <source>
        <strain evidence="2">R24</strain>
    </source>
</reference>
<dbReference type="NCBIfam" id="NF003818">
    <property type="entry name" value="PRK05409.1"/>
    <property type="match status" value="1"/>
</dbReference>
<organism evidence="2 3">
    <name type="scientific">Microvirga terrae</name>
    <dbReference type="NCBI Taxonomy" id="2740529"/>
    <lineage>
        <taxon>Bacteria</taxon>
        <taxon>Pseudomonadati</taxon>
        <taxon>Pseudomonadota</taxon>
        <taxon>Alphaproteobacteria</taxon>
        <taxon>Hyphomicrobiales</taxon>
        <taxon>Methylobacteriaceae</taxon>
        <taxon>Microvirga</taxon>
    </lineage>
</organism>
<dbReference type="InterPro" id="IPR036237">
    <property type="entry name" value="Xyl_isomerase-like_sf"/>
</dbReference>
<dbReference type="SUPFAM" id="SSF51658">
    <property type="entry name" value="Xylose isomerase-like"/>
    <property type="match status" value="1"/>
</dbReference>
<dbReference type="InterPro" id="IPR007801">
    <property type="entry name" value="MbnB/TglH/ChrH"/>
</dbReference>
<protein>
    <recommendedName>
        <fullName evidence="1">UPF0276 protein HPT29_010530</fullName>
    </recommendedName>
</protein>
<name>A0ABY5RZ01_9HYPH</name>
<keyword evidence="3" id="KW-1185">Reference proteome</keyword>
<dbReference type="PANTHER" id="PTHR42194:SF1">
    <property type="entry name" value="UPF0276 PROTEIN HI_1600"/>
    <property type="match status" value="1"/>
</dbReference>
<dbReference type="RefSeq" id="WP_173948632.1">
    <property type="nucleotide sequence ID" value="NZ_CP102845.1"/>
</dbReference>
<sequence>MTAPASRTPSSLGVLPARAGLGLKPRHYGEILQALPPVGFFEVHAENYMGDGGPPHRYLERIRAHYPLSVHGVGLSIGGDQPLDKTHLARLRRLIERYEPESFSEHLAWSTHDTVFLNDLLPVPYDGPTLRRVCEHVDEVQETLGRRMLLENPSTYIAFEQSDMSEIDFLREIACRAGCGLLLDVNNVFVSATNHAYDATAYLDAFPVEYVGEIHLAGFVEDQGDTGDRLLIDAHGTPVADIVWRLFELTLRRTGPVATLIEWDNDVPAFPTLMTEARKADRALVTERYRRRAVLEFT</sequence>
<dbReference type="EMBL" id="CP102845">
    <property type="protein sequence ID" value="UVF21516.1"/>
    <property type="molecule type" value="Genomic_DNA"/>
</dbReference>